<dbReference type="AlphaFoldDB" id="A0AAV7EF02"/>
<keyword evidence="5" id="KW-1133">Transmembrane helix</keyword>
<evidence type="ECO:0000256" key="5">
    <source>
        <dbReference type="SAM" id="Phobius"/>
    </source>
</evidence>
<feature type="transmembrane region" description="Helical" evidence="5">
    <location>
        <begin position="218"/>
        <end position="245"/>
    </location>
</feature>
<evidence type="ECO:0000256" key="3">
    <source>
        <dbReference type="ARBA" id="ARBA00023170"/>
    </source>
</evidence>
<organism evidence="6 7">
    <name type="scientific">Aristolochia fimbriata</name>
    <name type="common">White veined hardy Dutchman's pipe vine</name>
    <dbReference type="NCBI Taxonomy" id="158543"/>
    <lineage>
        <taxon>Eukaryota</taxon>
        <taxon>Viridiplantae</taxon>
        <taxon>Streptophyta</taxon>
        <taxon>Embryophyta</taxon>
        <taxon>Tracheophyta</taxon>
        <taxon>Spermatophyta</taxon>
        <taxon>Magnoliopsida</taxon>
        <taxon>Magnoliidae</taxon>
        <taxon>Piperales</taxon>
        <taxon>Aristolochiaceae</taxon>
        <taxon>Aristolochia</taxon>
    </lineage>
</organism>
<dbReference type="PANTHER" id="PTHR31133:SF3">
    <property type="entry name" value="TRANSMEMBRANE PROTEIN"/>
    <property type="match status" value="1"/>
</dbReference>
<sequence length="619" mass="68792">MGVLLFWVESSTSPIPPSFFYQPLLSPPVYLELRRIFVTLVGALGEDCKSQLQEISAQGRAWLFNEWSIVGAVICPLVCLVVTVGNSALILGLWPAHVIWTYYCLLRAKQLGPLLKLVMCIVISVLLVIWPLIAITASILGGAAYGFLAPLVATFDAVGEGKTDEFVHCIKDGTWSTVKGSCTVVRDFKDACFDTYFAIMDDLRLQEPPNGKPYEIRLFQLLGALFLGLLGIIIDTPVITFIAIYKSPYMLFKGWQRLIHDLIGREGPFLETACVPLAGLAILLWPLLVLGAVLASVLSAFFLGAYAAVIAYQESSIHMGLNYVVSCPSLFDEYSNDVLDMKEGSCFPRFQYQKKIPLTPASSFSRPTSFQKDRPDGKAPPSRSASFTNAIVEFKLLDLLDKLLSEFKQQGEALVQEGLITCKDIEEHKSSKGGNRLLNIGLPAYCILQALLRSANANSDGLLLSDNTEITTRNRPKDAIFDWFFNPLMIIKEQIKSVNLSVEEENHLRKLVLFNSYPERLKSWTTGKPPETERRRAEVDALARRLQGIIKSLSRYPTISRHLESLINHLSNEIAKKTGTRTTSRSRSGLARMFSLGSRTDSRGPDKETEVVIQTGLEV</sequence>
<dbReference type="EMBL" id="JAINDJ010000005">
    <property type="protein sequence ID" value="KAG9446341.1"/>
    <property type="molecule type" value="Genomic_DNA"/>
</dbReference>
<keyword evidence="5" id="KW-0812">Transmembrane</keyword>
<dbReference type="InterPro" id="IPR035500">
    <property type="entry name" value="NHR-like_dom_sf"/>
</dbReference>
<dbReference type="PANTHER" id="PTHR31133">
    <property type="entry name" value="MEMBRANE PROTEIN"/>
    <property type="match status" value="1"/>
</dbReference>
<gene>
    <name evidence="6" type="ORF">H6P81_012469</name>
</gene>
<keyword evidence="7" id="KW-1185">Reference proteome</keyword>
<keyword evidence="2" id="KW-0804">Transcription</keyword>
<feature type="compositionally biased region" description="Polar residues" evidence="4">
    <location>
        <begin position="360"/>
        <end position="370"/>
    </location>
</feature>
<protein>
    <submittedName>
        <fullName evidence="6">Uncharacterized protein</fullName>
    </submittedName>
</protein>
<evidence type="ECO:0000256" key="2">
    <source>
        <dbReference type="ARBA" id="ARBA00023163"/>
    </source>
</evidence>
<feature type="compositionally biased region" description="Basic and acidic residues" evidence="4">
    <location>
        <begin position="600"/>
        <end position="610"/>
    </location>
</feature>
<dbReference type="InterPro" id="IPR040229">
    <property type="entry name" value="At3g27390-like"/>
</dbReference>
<dbReference type="Proteomes" id="UP000825729">
    <property type="component" value="Unassembled WGS sequence"/>
</dbReference>
<feature type="transmembrane region" description="Helical" evidence="5">
    <location>
        <begin position="114"/>
        <end position="147"/>
    </location>
</feature>
<feature type="transmembrane region" description="Helical" evidence="5">
    <location>
        <begin position="69"/>
        <end position="94"/>
    </location>
</feature>
<proteinExistence type="predicted"/>
<feature type="region of interest" description="Disordered" evidence="4">
    <location>
        <begin position="359"/>
        <end position="384"/>
    </location>
</feature>
<evidence type="ECO:0000256" key="1">
    <source>
        <dbReference type="ARBA" id="ARBA00023015"/>
    </source>
</evidence>
<reference evidence="6 7" key="1">
    <citation type="submission" date="2021-07" db="EMBL/GenBank/DDBJ databases">
        <title>The Aristolochia fimbriata genome: insights into angiosperm evolution, floral development and chemical biosynthesis.</title>
        <authorList>
            <person name="Jiao Y."/>
        </authorList>
    </citation>
    <scope>NUCLEOTIDE SEQUENCE [LARGE SCALE GENOMIC DNA]</scope>
    <source>
        <strain evidence="6">IBCAS-2021</strain>
        <tissue evidence="6">Leaf</tissue>
    </source>
</reference>
<evidence type="ECO:0000313" key="7">
    <source>
        <dbReference type="Proteomes" id="UP000825729"/>
    </source>
</evidence>
<name>A0AAV7EF02_ARIFI</name>
<evidence type="ECO:0000313" key="6">
    <source>
        <dbReference type="EMBL" id="KAG9446341.1"/>
    </source>
</evidence>
<accession>A0AAV7EF02</accession>
<feature type="transmembrane region" description="Helical" evidence="5">
    <location>
        <begin position="291"/>
        <end position="312"/>
    </location>
</feature>
<evidence type="ECO:0000256" key="4">
    <source>
        <dbReference type="SAM" id="MobiDB-lite"/>
    </source>
</evidence>
<comment type="caution">
    <text evidence="6">The sequence shown here is derived from an EMBL/GenBank/DDBJ whole genome shotgun (WGS) entry which is preliminary data.</text>
</comment>
<feature type="region of interest" description="Disordered" evidence="4">
    <location>
        <begin position="577"/>
        <end position="619"/>
    </location>
</feature>
<keyword evidence="3" id="KW-0675">Receptor</keyword>
<keyword evidence="1" id="KW-0805">Transcription regulation</keyword>
<keyword evidence="5" id="KW-0472">Membrane</keyword>
<dbReference type="SUPFAM" id="SSF48508">
    <property type="entry name" value="Nuclear receptor ligand-binding domain"/>
    <property type="match status" value="1"/>
</dbReference>